<evidence type="ECO:0000256" key="4">
    <source>
        <dbReference type="ARBA" id="ARBA00022475"/>
    </source>
</evidence>
<reference evidence="26" key="1">
    <citation type="submission" date="2022-03" db="EMBL/GenBank/DDBJ databases">
        <title>Genomic analyses of argali, domestic sheep and their hybrids provide insights into chromosomal evolution, heterosis and genetic basis of agronomic traits.</title>
        <authorList>
            <person name="Li M."/>
        </authorList>
    </citation>
    <scope>NUCLEOTIDE SEQUENCE</scope>
    <source>
        <strain evidence="26">CAU-MHL-2022a</strain>
        <tissue evidence="26">Skin</tissue>
    </source>
</reference>
<evidence type="ECO:0000256" key="1">
    <source>
        <dbReference type="ARBA" id="ARBA00004115"/>
    </source>
</evidence>
<sequence>MGAEGWCLLLCLAFSGAANVAERQWQAVDVVLDCFLMEEGGHHGGFASSENMVKAVLVLRQVPVPDDGSLEGLTDFQVDTLTKDNPLITFEASVNLVQIPQAEALLHADCSGKEVTCEISRYFLQPRPEATVETAVWFITNVQVSGGGPGVSMVMKTLEDAENEAVLHPTLKLPLSPQGTVRTAVEFQVTTQTPSLNFLLGSTASLHCGYSVAPGLDVTSVEWRLQHKGNGQLVYHWTMGQGQAKREGATLEPGQLLTAGDASLTLPSLTLQDEGAYICQITTSLFRAQQVIQLDIQASPKVRLSLLNAAPPATLICNVAGYYPLDVSVTWTREEQGGSPAPVSGASLSNLRRSPAGTYSISSSLTVEPSSVGATYTCQVTHVSLEEPLGAHAWVAPPVAEQKSALGVLLASILFVLTLLFLGLQRRQGRWHMSATLPAQSTVGREPKRNTTLRPAEVTPAQTTAESL</sequence>
<evidence type="ECO:0000259" key="25">
    <source>
        <dbReference type="PROSITE" id="PS50835"/>
    </source>
</evidence>
<evidence type="ECO:0000256" key="23">
    <source>
        <dbReference type="SAM" id="Phobius"/>
    </source>
</evidence>
<evidence type="ECO:0000256" key="20">
    <source>
        <dbReference type="ARBA" id="ARBA00082706"/>
    </source>
</evidence>
<dbReference type="SUPFAM" id="SSF48726">
    <property type="entry name" value="Immunoglobulin"/>
    <property type="match status" value="2"/>
</dbReference>
<evidence type="ECO:0000256" key="17">
    <source>
        <dbReference type="ARBA" id="ARBA00070349"/>
    </source>
</evidence>
<keyword evidence="11 23" id="KW-1133">Transmembrane helix</keyword>
<dbReference type="InterPro" id="IPR007110">
    <property type="entry name" value="Ig-like_dom"/>
</dbReference>
<dbReference type="InterPro" id="IPR013783">
    <property type="entry name" value="Ig-like_fold"/>
</dbReference>
<evidence type="ECO:0000256" key="21">
    <source>
        <dbReference type="ARBA" id="ARBA00093566"/>
    </source>
</evidence>
<evidence type="ECO:0000256" key="7">
    <source>
        <dbReference type="ARBA" id="ARBA00022737"/>
    </source>
</evidence>
<protein>
    <recommendedName>
        <fullName evidence="17">Tapasin-related protein</fullName>
    </recommendedName>
    <alternativeName>
        <fullName evidence="18">TAP-binding protein-like</fullName>
    </alternativeName>
    <alternativeName>
        <fullName evidence="19">TAP-binding protein-related protein</fullName>
    </alternativeName>
    <alternativeName>
        <fullName evidence="20">Tapasin-like</fullName>
    </alternativeName>
</protein>
<evidence type="ECO:0000256" key="18">
    <source>
        <dbReference type="ARBA" id="ARBA00078292"/>
    </source>
</evidence>
<keyword evidence="4" id="KW-1003">Cell membrane</keyword>
<feature type="transmembrane region" description="Helical" evidence="23">
    <location>
        <begin position="405"/>
        <end position="424"/>
    </location>
</feature>
<keyword evidence="14" id="KW-1015">Disulfide bond</keyword>
<keyword evidence="27" id="KW-1185">Reference proteome</keyword>
<evidence type="ECO:0000256" key="9">
    <source>
        <dbReference type="ARBA" id="ARBA00022848"/>
    </source>
</evidence>
<comment type="subcellular location">
    <subcellularLocation>
        <location evidence="2">Cell membrane</location>
        <topology evidence="2">Single-pass type I membrane protein</topology>
    </subcellularLocation>
    <subcellularLocation>
        <location evidence="1">Endoplasmic reticulum membrane</location>
        <topology evidence="1">Single-pass type I membrane protein</topology>
    </subcellularLocation>
    <subcellularLocation>
        <location evidence="3">Golgi apparatus membrane</location>
        <topology evidence="3">Single-pass type I membrane protein</topology>
    </subcellularLocation>
    <subcellularLocation>
        <location evidence="16">Microsome membrane</location>
        <topology evidence="16">Single-pass type I membrane protein</topology>
    </subcellularLocation>
</comment>
<dbReference type="Proteomes" id="UP001214576">
    <property type="component" value="Unassembled WGS sequence"/>
</dbReference>
<evidence type="ECO:0000256" key="16">
    <source>
        <dbReference type="ARBA" id="ARBA00060390"/>
    </source>
</evidence>
<evidence type="ECO:0000256" key="13">
    <source>
        <dbReference type="ARBA" id="ARBA00023136"/>
    </source>
</evidence>
<dbReference type="InterPro" id="IPR050380">
    <property type="entry name" value="Immune_Resp_Modulators"/>
</dbReference>
<feature type="region of interest" description="Disordered" evidence="22">
    <location>
        <begin position="440"/>
        <end position="468"/>
    </location>
</feature>
<dbReference type="InterPro" id="IPR003599">
    <property type="entry name" value="Ig_sub"/>
</dbReference>
<keyword evidence="8" id="KW-0256">Endoplasmic reticulum</keyword>
<dbReference type="Pfam" id="PF07654">
    <property type="entry name" value="C1-set"/>
    <property type="match status" value="1"/>
</dbReference>
<evidence type="ECO:0000313" key="26">
    <source>
        <dbReference type="EMBL" id="KAI4545989.1"/>
    </source>
</evidence>
<dbReference type="SMART" id="SM00409">
    <property type="entry name" value="IG"/>
    <property type="match status" value="2"/>
</dbReference>
<proteinExistence type="predicted"/>
<dbReference type="PROSITE" id="PS50835">
    <property type="entry name" value="IG_LIKE"/>
    <property type="match status" value="2"/>
</dbReference>
<evidence type="ECO:0000256" key="10">
    <source>
        <dbReference type="ARBA" id="ARBA00022859"/>
    </source>
</evidence>
<evidence type="ECO:0000256" key="15">
    <source>
        <dbReference type="ARBA" id="ARBA00023319"/>
    </source>
</evidence>
<keyword evidence="12" id="KW-0333">Golgi apparatus</keyword>
<comment type="caution">
    <text evidence="26">The sequence shown here is derived from an EMBL/GenBank/DDBJ whole genome shotgun (WGS) entry which is preliminary data.</text>
</comment>
<name>A0AAD4ULI5_OVIAM</name>
<dbReference type="InterPro" id="IPR013106">
    <property type="entry name" value="Ig_V-set"/>
</dbReference>
<evidence type="ECO:0000256" key="11">
    <source>
        <dbReference type="ARBA" id="ARBA00022989"/>
    </source>
</evidence>
<dbReference type="PROSITE" id="PS00290">
    <property type="entry name" value="IG_MHC"/>
    <property type="match status" value="1"/>
</dbReference>
<evidence type="ECO:0000256" key="6">
    <source>
        <dbReference type="ARBA" id="ARBA00022729"/>
    </source>
</evidence>
<keyword evidence="9" id="KW-0492">Microsome</keyword>
<dbReference type="Pfam" id="PF07686">
    <property type="entry name" value="V-set"/>
    <property type="match status" value="1"/>
</dbReference>
<comment type="subunit">
    <text evidence="21">Interacts with peptide-free HLA-A*02-B2M complexes or those loaded with low affinity peptides, likely facilitating peptide exchange onto higher affinity peptides. Interacts with MR1 in a ligand-independent way; this interaction may stabilize MR1 pool and facilitate ligand loading and dissociation.</text>
</comment>
<evidence type="ECO:0000256" key="3">
    <source>
        <dbReference type="ARBA" id="ARBA00004614"/>
    </source>
</evidence>
<evidence type="ECO:0000256" key="24">
    <source>
        <dbReference type="SAM" id="SignalP"/>
    </source>
</evidence>
<keyword evidence="10" id="KW-0391">Immunity</keyword>
<feature type="domain" description="Ig-like" evidence="25">
    <location>
        <begin position="300"/>
        <end position="390"/>
    </location>
</feature>
<dbReference type="InterPro" id="IPR003006">
    <property type="entry name" value="Ig/MHC_CS"/>
</dbReference>
<dbReference type="GO" id="GO:0005886">
    <property type="term" value="C:plasma membrane"/>
    <property type="evidence" value="ECO:0007669"/>
    <property type="project" value="UniProtKB-SubCell"/>
</dbReference>
<keyword evidence="7" id="KW-0677">Repeat</keyword>
<dbReference type="Gene3D" id="2.60.40.10">
    <property type="entry name" value="Immunoglobulins"/>
    <property type="match status" value="3"/>
</dbReference>
<evidence type="ECO:0000256" key="19">
    <source>
        <dbReference type="ARBA" id="ARBA00081207"/>
    </source>
</evidence>
<dbReference type="EMBL" id="JAKZEL010000002">
    <property type="protein sequence ID" value="KAI4545989.1"/>
    <property type="molecule type" value="Genomic_DNA"/>
</dbReference>
<feature type="signal peptide" evidence="24">
    <location>
        <begin position="1"/>
        <end position="17"/>
    </location>
</feature>
<evidence type="ECO:0000313" key="27">
    <source>
        <dbReference type="Proteomes" id="UP001214576"/>
    </source>
</evidence>
<feature type="chain" id="PRO_5042205086" description="Tapasin-related protein" evidence="24">
    <location>
        <begin position="18"/>
        <end position="468"/>
    </location>
</feature>
<evidence type="ECO:0000256" key="8">
    <source>
        <dbReference type="ARBA" id="ARBA00022824"/>
    </source>
</evidence>
<dbReference type="GO" id="GO:0005789">
    <property type="term" value="C:endoplasmic reticulum membrane"/>
    <property type="evidence" value="ECO:0007669"/>
    <property type="project" value="UniProtKB-SubCell"/>
</dbReference>
<dbReference type="InterPro" id="IPR036179">
    <property type="entry name" value="Ig-like_dom_sf"/>
</dbReference>
<evidence type="ECO:0000256" key="22">
    <source>
        <dbReference type="SAM" id="MobiDB-lite"/>
    </source>
</evidence>
<gene>
    <name evidence="26" type="ORF">MG293_002544</name>
</gene>
<feature type="domain" description="Ig-like" evidence="25">
    <location>
        <begin position="177"/>
        <end position="293"/>
    </location>
</feature>
<evidence type="ECO:0000256" key="2">
    <source>
        <dbReference type="ARBA" id="ARBA00004251"/>
    </source>
</evidence>
<dbReference type="PANTHER" id="PTHR23411">
    <property type="entry name" value="TAPASIN"/>
    <property type="match status" value="1"/>
</dbReference>
<dbReference type="AlphaFoldDB" id="A0AAD4ULI5"/>
<dbReference type="SMART" id="SM00407">
    <property type="entry name" value="IGc1"/>
    <property type="match status" value="1"/>
</dbReference>
<dbReference type="FunFam" id="2.60.40.10:FF:001475">
    <property type="entry name" value="TAP binding protein-like variant"/>
    <property type="match status" value="1"/>
</dbReference>
<organism evidence="26 27">
    <name type="scientific">Ovis ammon polii</name>
    <dbReference type="NCBI Taxonomy" id="230172"/>
    <lineage>
        <taxon>Eukaryota</taxon>
        <taxon>Metazoa</taxon>
        <taxon>Chordata</taxon>
        <taxon>Craniata</taxon>
        <taxon>Vertebrata</taxon>
        <taxon>Euteleostomi</taxon>
        <taxon>Mammalia</taxon>
        <taxon>Eutheria</taxon>
        <taxon>Laurasiatheria</taxon>
        <taxon>Artiodactyla</taxon>
        <taxon>Ruminantia</taxon>
        <taxon>Pecora</taxon>
        <taxon>Bovidae</taxon>
        <taxon>Caprinae</taxon>
        <taxon>Ovis</taxon>
    </lineage>
</organism>
<keyword evidence="15" id="KW-0393">Immunoglobulin domain</keyword>
<keyword evidence="6 24" id="KW-0732">Signal</keyword>
<keyword evidence="5 23" id="KW-0812">Transmembrane</keyword>
<dbReference type="GO" id="GO:0002376">
    <property type="term" value="P:immune system process"/>
    <property type="evidence" value="ECO:0007669"/>
    <property type="project" value="UniProtKB-KW"/>
</dbReference>
<accession>A0AAD4ULI5</accession>
<dbReference type="GO" id="GO:0000139">
    <property type="term" value="C:Golgi membrane"/>
    <property type="evidence" value="ECO:0007669"/>
    <property type="project" value="UniProtKB-SubCell"/>
</dbReference>
<evidence type="ECO:0000256" key="12">
    <source>
        <dbReference type="ARBA" id="ARBA00023034"/>
    </source>
</evidence>
<evidence type="ECO:0000256" key="5">
    <source>
        <dbReference type="ARBA" id="ARBA00022692"/>
    </source>
</evidence>
<dbReference type="InterPro" id="IPR003597">
    <property type="entry name" value="Ig_C1-set"/>
</dbReference>
<evidence type="ECO:0000256" key="14">
    <source>
        <dbReference type="ARBA" id="ARBA00023157"/>
    </source>
</evidence>
<keyword evidence="13 23" id="KW-0472">Membrane</keyword>